<dbReference type="Proteomes" id="UP000077405">
    <property type="component" value="Chromosome"/>
</dbReference>
<dbReference type="CDD" id="cd06470">
    <property type="entry name" value="ACD_IbpA-B_like"/>
    <property type="match status" value="1"/>
</dbReference>
<gene>
    <name evidence="5" type="ORF">A6A40_09475</name>
</gene>
<evidence type="ECO:0000256" key="1">
    <source>
        <dbReference type="ARBA" id="ARBA00023016"/>
    </source>
</evidence>
<name>A0A160JH73_9PROT</name>
<dbReference type="InterPro" id="IPR002068">
    <property type="entry name" value="A-crystallin/Hsp20_dom"/>
</dbReference>
<dbReference type="RefSeq" id="WP_063635178.1">
    <property type="nucleotide sequence ID" value="NZ_CP015285.1"/>
</dbReference>
<evidence type="ECO:0000256" key="2">
    <source>
        <dbReference type="PROSITE-ProRule" id="PRU00285"/>
    </source>
</evidence>
<dbReference type="EMBL" id="CP015285">
    <property type="protein sequence ID" value="ANC92114.1"/>
    <property type="molecule type" value="Genomic_DNA"/>
</dbReference>
<evidence type="ECO:0000256" key="3">
    <source>
        <dbReference type="RuleBase" id="RU003616"/>
    </source>
</evidence>
<dbReference type="Gene3D" id="2.60.40.790">
    <property type="match status" value="1"/>
</dbReference>
<dbReference type="KEGG" id="ahu:A6A40_09475"/>
<evidence type="ECO:0000259" key="4">
    <source>
        <dbReference type="PROSITE" id="PS01031"/>
    </source>
</evidence>
<evidence type="ECO:0000313" key="6">
    <source>
        <dbReference type="Proteomes" id="UP000077405"/>
    </source>
</evidence>
<evidence type="ECO:0000313" key="5">
    <source>
        <dbReference type="EMBL" id="ANC92114.1"/>
    </source>
</evidence>
<dbReference type="PANTHER" id="PTHR47062">
    <property type="match status" value="1"/>
</dbReference>
<dbReference type="AlphaFoldDB" id="A0A160JH73"/>
<accession>A0A160JH73</accession>
<dbReference type="OrthoDB" id="9810618at2"/>
<dbReference type="InterPro" id="IPR008978">
    <property type="entry name" value="HSP20-like_chaperone"/>
</dbReference>
<protein>
    <submittedName>
        <fullName evidence="5">Heat-shock protein</fullName>
    </submittedName>
</protein>
<reference evidence="5 6" key="1">
    <citation type="journal article" date="2013" name="Int. J. Syst. Evol. Microbiol.">
        <title>Azospirillum humicireducens sp. nov., a nitrogen-fixing bacterium isolated from a microbial fuel cell.</title>
        <authorList>
            <person name="Zhou S."/>
            <person name="Han L."/>
            <person name="Wang Y."/>
            <person name="Yang G."/>
            <person name="Zhuang L."/>
            <person name="Hu P."/>
        </authorList>
    </citation>
    <scope>NUCLEOTIDE SEQUENCE [LARGE SCALE GENOMIC DNA]</scope>
    <source>
        <strain evidence="5 6">SgZ-5</strain>
    </source>
</reference>
<dbReference type="STRING" id="1226968.A6A40_09475"/>
<feature type="domain" description="SHSP" evidence="4">
    <location>
        <begin position="29"/>
        <end position="140"/>
    </location>
</feature>
<keyword evidence="1" id="KW-0346">Stress response</keyword>
<proteinExistence type="inferred from homology"/>
<comment type="similarity">
    <text evidence="2 3">Belongs to the small heat shock protein (HSP20) family.</text>
</comment>
<sequence length="162" mass="17456">MRSYDLSPLFRSTVGFDRLSRLLETATTGDEAASYPPYNIEKLSEDSYRITMAVAGFGIDDLDIVAHQTSLTVTGKARKDGPTGQFLYRGIAGRAFERRFQLADFIKVTGASLQNGLLHIELAREVPEAMKPRSIPIATAAGSGTVQVEAPAPAPALTRQAA</sequence>
<dbReference type="PROSITE" id="PS01031">
    <property type="entry name" value="SHSP"/>
    <property type="match status" value="1"/>
</dbReference>
<dbReference type="PANTHER" id="PTHR47062:SF1">
    <property type="entry name" value="SMALL HEAT SHOCK PROTEIN IBPA"/>
    <property type="match status" value="1"/>
</dbReference>
<dbReference type="InterPro" id="IPR037913">
    <property type="entry name" value="ACD_IbpA/B"/>
</dbReference>
<dbReference type="Pfam" id="PF00011">
    <property type="entry name" value="HSP20"/>
    <property type="match status" value="1"/>
</dbReference>
<dbReference type="SUPFAM" id="SSF49764">
    <property type="entry name" value="HSP20-like chaperones"/>
    <property type="match status" value="1"/>
</dbReference>
<keyword evidence="6" id="KW-1185">Reference proteome</keyword>
<organism evidence="5 6">
    <name type="scientific">Azospirillum humicireducens</name>
    <dbReference type="NCBI Taxonomy" id="1226968"/>
    <lineage>
        <taxon>Bacteria</taxon>
        <taxon>Pseudomonadati</taxon>
        <taxon>Pseudomonadota</taxon>
        <taxon>Alphaproteobacteria</taxon>
        <taxon>Rhodospirillales</taxon>
        <taxon>Azospirillaceae</taxon>
        <taxon>Azospirillum</taxon>
    </lineage>
</organism>